<evidence type="ECO:0000313" key="1">
    <source>
        <dbReference type="EMBL" id="MDG3006428.1"/>
    </source>
</evidence>
<name>A0ABT6FFT4_9BACT</name>
<proteinExistence type="predicted"/>
<sequence length="80" mass="8792">MTSFRYRVKDIKPGDLVQYRPLGMARTEQNAALFVALGTVADTELLTSSMAVTVDWDTPSIPQVIDVNDVEVLKARTGHA</sequence>
<evidence type="ECO:0008006" key="3">
    <source>
        <dbReference type="Google" id="ProtNLM"/>
    </source>
</evidence>
<accession>A0ABT6FFT4</accession>
<protein>
    <recommendedName>
        <fullName evidence="3">SAF domain-containing protein</fullName>
    </recommendedName>
</protein>
<gene>
    <name evidence="1" type="ORF">PZE19_21870</name>
</gene>
<dbReference type="Proteomes" id="UP001216907">
    <property type="component" value="Unassembled WGS sequence"/>
</dbReference>
<reference evidence="1 2" key="1">
    <citation type="submission" date="2023-03" db="EMBL/GenBank/DDBJ databases">
        <title>Paludisphaera mucosa sp. nov. a novel planctomycete from northern fen.</title>
        <authorList>
            <person name="Ivanova A."/>
        </authorList>
    </citation>
    <scope>NUCLEOTIDE SEQUENCE [LARGE SCALE GENOMIC DNA]</scope>
    <source>
        <strain evidence="1 2">Pla2</strain>
    </source>
</reference>
<keyword evidence="2" id="KW-1185">Reference proteome</keyword>
<dbReference type="EMBL" id="JARRAG010000002">
    <property type="protein sequence ID" value="MDG3006428.1"/>
    <property type="molecule type" value="Genomic_DNA"/>
</dbReference>
<evidence type="ECO:0000313" key="2">
    <source>
        <dbReference type="Proteomes" id="UP001216907"/>
    </source>
</evidence>
<organism evidence="1 2">
    <name type="scientific">Paludisphaera mucosa</name>
    <dbReference type="NCBI Taxonomy" id="3030827"/>
    <lineage>
        <taxon>Bacteria</taxon>
        <taxon>Pseudomonadati</taxon>
        <taxon>Planctomycetota</taxon>
        <taxon>Planctomycetia</taxon>
        <taxon>Isosphaerales</taxon>
        <taxon>Isosphaeraceae</taxon>
        <taxon>Paludisphaera</taxon>
    </lineage>
</organism>
<comment type="caution">
    <text evidence="1">The sequence shown here is derived from an EMBL/GenBank/DDBJ whole genome shotgun (WGS) entry which is preliminary data.</text>
</comment>
<dbReference type="RefSeq" id="WP_277862725.1">
    <property type="nucleotide sequence ID" value="NZ_JARRAG010000002.1"/>
</dbReference>